<dbReference type="InterPro" id="IPR052526">
    <property type="entry name" value="HTH-type_Bedaq_tolerance"/>
</dbReference>
<evidence type="ECO:0000256" key="3">
    <source>
        <dbReference type="ARBA" id="ARBA00023163"/>
    </source>
</evidence>
<protein>
    <submittedName>
        <fullName evidence="5">MarR family transcriptional regulator</fullName>
    </submittedName>
</protein>
<dbReference type="PANTHER" id="PTHR39515">
    <property type="entry name" value="CONSERVED PROTEIN"/>
    <property type="match status" value="1"/>
</dbReference>
<keyword evidence="6" id="KW-1185">Reference proteome</keyword>
<keyword evidence="3" id="KW-0804">Transcription</keyword>
<dbReference type="PANTHER" id="PTHR39515:SF2">
    <property type="entry name" value="HTH-TYPE TRANSCRIPTIONAL REGULATOR RV0880"/>
    <property type="match status" value="1"/>
</dbReference>
<evidence type="ECO:0000259" key="4">
    <source>
        <dbReference type="PROSITE" id="PS50995"/>
    </source>
</evidence>
<gene>
    <name evidence="5" type="ORF">GCM10022263_14410</name>
</gene>
<evidence type="ECO:0000313" key="6">
    <source>
        <dbReference type="Proteomes" id="UP001500301"/>
    </source>
</evidence>
<dbReference type="PROSITE" id="PS01117">
    <property type="entry name" value="HTH_MARR_1"/>
    <property type="match status" value="1"/>
</dbReference>
<organism evidence="5 6">
    <name type="scientific">Nocardioides daeguensis</name>
    <dbReference type="NCBI Taxonomy" id="908359"/>
    <lineage>
        <taxon>Bacteria</taxon>
        <taxon>Bacillati</taxon>
        <taxon>Actinomycetota</taxon>
        <taxon>Actinomycetes</taxon>
        <taxon>Propionibacteriales</taxon>
        <taxon>Nocardioidaceae</taxon>
        <taxon>Nocardioides</taxon>
    </lineage>
</organism>
<dbReference type="InterPro" id="IPR000835">
    <property type="entry name" value="HTH_MarR-typ"/>
</dbReference>
<evidence type="ECO:0000256" key="2">
    <source>
        <dbReference type="ARBA" id="ARBA00023125"/>
    </source>
</evidence>
<keyword evidence="2" id="KW-0238">DNA-binding</keyword>
<dbReference type="InterPro" id="IPR036388">
    <property type="entry name" value="WH-like_DNA-bd_sf"/>
</dbReference>
<dbReference type="SMART" id="SM00347">
    <property type="entry name" value="HTH_MARR"/>
    <property type="match status" value="1"/>
</dbReference>
<feature type="domain" description="HTH marR-type" evidence="4">
    <location>
        <begin position="22"/>
        <end position="151"/>
    </location>
</feature>
<sequence>MEKRGHPRARRAGQSDSVATVATELRFAVMRLRRRLARERHPDNDLSVSSMAVLYALNRYGDLTVGALAAREQVQPPSMTRTVTALVDAGLVERCAHPSDGRQVVVRVTDEGRAVVGADLTRRDRWLSRRLEELSAEERDVLRRAAPILQRLAEAD</sequence>
<dbReference type="InterPro" id="IPR036390">
    <property type="entry name" value="WH_DNA-bd_sf"/>
</dbReference>
<dbReference type="Pfam" id="PF01047">
    <property type="entry name" value="MarR"/>
    <property type="match status" value="1"/>
</dbReference>
<dbReference type="Gene3D" id="1.10.10.10">
    <property type="entry name" value="Winged helix-like DNA-binding domain superfamily/Winged helix DNA-binding domain"/>
    <property type="match status" value="1"/>
</dbReference>
<evidence type="ECO:0000256" key="1">
    <source>
        <dbReference type="ARBA" id="ARBA00023015"/>
    </source>
</evidence>
<dbReference type="SUPFAM" id="SSF46785">
    <property type="entry name" value="Winged helix' DNA-binding domain"/>
    <property type="match status" value="1"/>
</dbReference>
<keyword evidence="1" id="KW-0805">Transcription regulation</keyword>
<comment type="caution">
    <text evidence="5">The sequence shown here is derived from an EMBL/GenBank/DDBJ whole genome shotgun (WGS) entry which is preliminary data.</text>
</comment>
<accession>A0ABP6V141</accession>
<dbReference type="PRINTS" id="PR00598">
    <property type="entry name" value="HTHMARR"/>
</dbReference>
<evidence type="ECO:0000313" key="5">
    <source>
        <dbReference type="EMBL" id="GAA3526812.1"/>
    </source>
</evidence>
<name>A0ABP6V141_9ACTN</name>
<dbReference type="InterPro" id="IPR023187">
    <property type="entry name" value="Tscrpt_reg_MarR-type_CS"/>
</dbReference>
<reference evidence="6" key="1">
    <citation type="journal article" date="2019" name="Int. J. Syst. Evol. Microbiol.">
        <title>The Global Catalogue of Microorganisms (GCM) 10K type strain sequencing project: providing services to taxonomists for standard genome sequencing and annotation.</title>
        <authorList>
            <consortium name="The Broad Institute Genomics Platform"/>
            <consortium name="The Broad Institute Genome Sequencing Center for Infectious Disease"/>
            <person name="Wu L."/>
            <person name="Ma J."/>
        </authorList>
    </citation>
    <scope>NUCLEOTIDE SEQUENCE [LARGE SCALE GENOMIC DNA]</scope>
    <source>
        <strain evidence="6">JCM 17460</strain>
    </source>
</reference>
<dbReference type="PROSITE" id="PS50995">
    <property type="entry name" value="HTH_MARR_2"/>
    <property type="match status" value="1"/>
</dbReference>
<dbReference type="EMBL" id="BAABBB010000007">
    <property type="protein sequence ID" value="GAA3526812.1"/>
    <property type="molecule type" value="Genomic_DNA"/>
</dbReference>
<proteinExistence type="predicted"/>
<dbReference type="Proteomes" id="UP001500301">
    <property type="component" value="Unassembled WGS sequence"/>
</dbReference>